<dbReference type="PANTHER" id="PTHR38031:SF1">
    <property type="entry name" value="SULFUR CARRIER PROTEIN CYSO"/>
    <property type="match status" value="1"/>
</dbReference>
<dbReference type="Gene3D" id="3.10.20.30">
    <property type="match status" value="1"/>
</dbReference>
<dbReference type="RefSeq" id="WP_261694717.1">
    <property type="nucleotide sequence ID" value="NZ_CP104694.1"/>
</dbReference>
<dbReference type="InterPro" id="IPR052045">
    <property type="entry name" value="Sulfur_Carrier/Prot_Modifier"/>
</dbReference>
<proteinExistence type="predicted"/>
<gene>
    <name evidence="1" type="ORF">N4264_23935</name>
</gene>
<evidence type="ECO:0000313" key="1">
    <source>
        <dbReference type="EMBL" id="UXI67747.1"/>
    </source>
</evidence>
<dbReference type="CDD" id="cd17040">
    <property type="entry name" value="Ubl_MoaD_like"/>
    <property type="match status" value="1"/>
</dbReference>
<reference evidence="1" key="1">
    <citation type="submission" date="2022-09" db="EMBL/GenBank/DDBJ databases">
        <title>Tahibacter sp. nov., isolated from a fresh water.</title>
        <authorList>
            <person name="Baek J.H."/>
            <person name="Lee J.K."/>
            <person name="Kim J.M."/>
            <person name="Jeon C.O."/>
        </authorList>
    </citation>
    <scope>NUCLEOTIDE SEQUENCE</scope>
    <source>
        <strain evidence="1">W38</strain>
    </source>
</reference>
<protein>
    <submittedName>
        <fullName evidence="1">MoaD/ThiS family protein</fullName>
    </submittedName>
</protein>
<evidence type="ECO:0000313" key="2">
    <source>
        <dbReference type="Proteomes" id="UP001064632"/>
    </source>
</evidence>
<keyword evidence="2" id="KW-1185">Reference proteome</keyword>
<organism evidence="1 2">
    <name type="scientific">Tahibacter amnicola</name>
    <dbReference type="NCBI Taxonomy" id="2976241"/>
    <lineage>
        <taxon>Bacteria</taxon>
        <taxon>Pseudomonadati</taxon>
        <taxon>Pseudomonadota</taxon>
        <taxon>Gammaproteobacteria</taxon>
        <taxon>Lysobacterales</taxon>
        <taxon>Rhodanobacteraceae</taxon>
        <taxon>Tahibacter</taxon>
    </lineage>
</organism>
<dbReference type="InterPro" id="IPR016155">
    <property type="entry name" value="Mopterin_synth/thiamin_S_b"/>
</dbReference>
<dbReference type="EMBL" id="CP104694">
    <property type="protein sequence ID" value="UXI67747.1"/>
    <property type="molecule type" value="Genomic_DNA"/>
</dbReference>
<sequence length="97" mass="10585">MPRIVLASGLSRWLRSAAASGPAEFQTIVTSQRLDQALDALFQQHPQLRGYVVDEHGTVRRHVAIFIDGQSITDKSALAVPLRESSEIYILQALSGG</sequence>
<dbReference type="InterPro" id="IPR003749">
    <property type="entry name" value="ThiS/MoaD-like"/>
</dbReference>
<dbReference type="SUPFAM" id="SSF54285">
    <property type="entry name" value="MoaD/ThiS"/>
    <property type="match status" value="1"/>
</dbReference>
<dbReference type="InterPro" id="IPR012675">
    <property type="entry name" value="Beta-grasp_dom_sf"/>
</dbReference>
<dbReference type="PANTHER" id="PTHR38031">
    <property type="entry name" value="SULFUR CARRIER PROTEIN SLR0821-RELATED"/>
    <property type="match status" value="1"/>
</dbReference>
<dbReference type="Proteomes" id="UP001064632">
    <property type="component" value="Chromosome"/>
</dbReference>
<dbReference type="Pfam" id="PF02597">
    <property type="entry name" value="ThiS"/>
    <property type="match status" value="1"/>
</dbReference>
<name>A0ABY6BDX3_9GAMM</name>
<accession>A0ABY6BDX3</accession>